<gene>
    <name evidence="2" type="primary">vrrA</name>
    <name evidence="2" type="ORF">ACFODW_08380</name>
</gene>
<comment type="caution">
    <text evidence="2">The sequence shown here is derived from an EMBL/GenBank/DDBJ whole genome shotgun (WGS) entry which is preliminary data.</text>
</comment>
<reference evidence="3" key="1">
    <citation type="journal article" date="2019" name="Int. J. Syst. Evol. Microbiol.">
        <title>The Global Catalogue of Microorganisms (GCM) 10K type strain sequencing project: providing services to taxonomists for standard genome sequencing and annotation.</title>
        <authorList>
            <consortium name="The Broad Institute Genomics Platform"/>
            <consortium name="The Broad Institute Genome Sequencing Center for Infectious Disease"/>
            <person name="Wu L."/>
            <person name="Ma J."/>
        </authorList>
    </citation>
    <scope>NUCLEOTIDE SEQUENCE [LARGE SCALE GENOMIC DNA]</scope>
    <source>
        <strain evidence="3">KCTC 13193</strain>
    </source>
</reference>
<feature type="region of interest" description="Disordered" evidence="1">
    <location>
        <begin position="1"/>
        <end position="36"/>
    </location>
</feature>
<feature type="compositionally biased region" description="Basic and acidic residues" evidence="1">
    <location>
        <begin position="97"/>
        <end position="109"/>
    </location>
</feature>
<dbReference type="RefSeq" id="WP_390305214.1">
    <property type="nucleotide sequence ID" value="NZ_JBHRRZ010000014.1"/>
</dbReference>
<feature type="region of interest" description="Disordered" evidence="1">
    <location>
        <begin position="97"/>
        <end position="146"/>
    </location>
</feature>
<organism evidence="2 3">
    <name type="scientific">Virgibacillus sediminis</name>
    <dbReference type="NCBI Taxonomy" id="202260"/>
    <lineage>
        <taxon>Bacteria</taxon>
        <taxon>Bacillati</taxon>
        <taxon>Bacillota</taxon>
        <taxon>Bacilli</taxon>
        <taxon>Bacillales</taxon>
        <taxon>Bacillaceae</taxon>
        <taxon>Virgibacillus</taxon>
    </lineage>
</organism>
<dbReference type="InterPro" id="IPR025571">
    <property type="entry name" value="YqfQ"/>
</dbReference>
<dbReference type="Proteomes" id="UP001595387">
    <property type="component" value="Unassembled WGS sequence"/>
</dbReference>
<evidence type="ECO:0000313" key="2">
    <source>
        <dbReference type="EMBL" id="MFC2948354.1"/>
    </source>
</evidence>
<evidence type="ECO:0000313" key="3">
    <source>
        <dbReference type="Proteomes" id="UP001595387"/>
    </source>
</evidence>
<protein>
    <submittedName>
        <fullName evidence="2">VrrA/YqfQ family protein</fullName>
    </submittedName>
</protein>
<accession>A0ABV7A5K8</accession>
<sequence length="146" mass="16545">MFFPPPQQKSHPGRHYPPNDFMFPGRPPARAHSRAFPRSQFPADRINKGVEGLSRTLGNVEQVLKVVQSAAPIVQEYGPMVKNLPAMYRMMKAFKEVEETPEKPAEDSTKPLNQHTEAKDFSSKGDDITKTPEKRKRGDSTPRLFI</sequence>
<dbReference type="Pfam" id="PF14181">
    <property type="entry name" value="YqfQ"/>
    <property type="match status" value="1"/>
</dbReference>
<name>A0ABV7A5K8_9BACI</name>
<keyword evidence="3" id="KW-1185">Reference proteome</keyword>
<dbReference type="EMBL" id="JBHRRZ010000014">
    <property type="protein sequence ID" value="MFC2948354.1"/>
    <property type="molecule type" value="Genomic_DNA"/>
</dbReference>
<proteinExistence type="predicted"/>
<evidence type="ECO:0000256" key="1">
    <source>
        <dbReference type="SAM" id="MobiDB-lite"/>
    </source>
</evidence>
<feature type="compositionally biased region" description="Basic and acidic residues" evidence="1">
    <location>
        <begin position="116"/>
        <end position="140"/>
    </location>
</feature>